<dbReference type="AlphaFoldDB" id="A0A7X9ZWP1"/>
<comment type="caution">
    <text evidence="2">The sequence shown here is derived from an EMBL/GenBank/DDBJ whole genome shotgun (WGS) entry which is preliminary data.</text>
</comment>
<keyword evidence="1" id="KW-0472">Membrane</keyword>
<protein>
    <submittedName>
        <fullName evidence="2">Uncharacterized protein</fullName>
    </submittedName>
</protein>
<organism evidence="2 3">
    <name type="scientific">Paraburkholderia antibiotica</name>
    <dbReference type="NCBI Taxonomy" id="2728839"/>
    <lineage>
        <taxon>Bacteria</taxon>
        <taxon>Pseudomonadati</taxon>
        <taxon>Pseudomonadota</taxon>
        <taxon>Betaproteobacteria</taxon>
        <taxon>Burkholderiales</taxon>
        <taxon>Burkholderiaceae</taxon>
        <taxon>Paraburkholderia</taxon>
    </lineage>
</organism>
<dbReference type="Proteomes" id="UP000583127">
    <property type="component" value="Unassembled WGS sequence"/>
</dbReference>
<name>A0A7X9ZWP1_9BURK</name>
<feature type="transmembrane region" description="Helical" evidence="1">
    <location>
        <begin position="62"/>
        <end position="87"/>
    </location>
</feature>
<evidence type="ECO:0000313" key="2">
    <source>
        <dbReference type="EMBL" id="NML29770.1"/>
    </source>
</evidence>
<evidence type="ECO:0000256" key="1">
    <source>
        <dbReference type="SAM" id="Phobius"/>
    </source>
</evidence>
<evidence type="ECO:0000313" key="3">
    <source>
        <dbReference type="Proteomes" id="UP000583127"/>
    </source>
</evidence>
<keyword evidence="3" id="KW-1185">Reference proteome</keyword>
<keyword evidence="1" id="KW-0812">Transmembrane</keyword>
<reference evidence="2 3" key="1">
    <citation type="submission" date="2020-04" db="EMBL/GenBank/DDBJ databases">
        <title>Paraburkholderia sp. G-4-1-8 isolated from soil.</title>
        <authorList>
            <person name="Dahal R.H."/>
        </authorList>
    </citation>
    <scope>NUCLEOTIDE SEQUENCE [LARGE SCALE GENOMIC DNA]</scope>
    <source>
        <strain evidence="2 3">G-4-1-8</strain>
    </source>
</reference>
<proteinExistence type="predicted"/>
<keyword evidence="1" id="KW-1133">Transmembrane helix</keyword>
<sequence>MRRIVWWLASFAVWLVMGHLLTSALLNISWDIPLWLQHGTEWAIRKMESPDYLPDAADIDSMLALLLFVVAHLISAAGVVPASVIAWQRAQRNPK</sequence>
<gene>
    <name evidence="2" type="ORF">HHL14_02845</name>
</gene>
<dbReference type="RefSeq" id="WP_169496044.1">
    <property type="nucleotide sequence ID" value="NZ_JABBFZ010000001.1"/>
</dbReference>
<accession>A0A7X9ZWP1</accession>
<dbReference type="EMBL" id="JABBFZ010000001">
    <property type="protein sequence ID" value="NML29770.1"/>
    <property type="molecule type" value="Genomic_DNA"/>
</dbReference>